<dbReference type="Gene3D" id="3.40.50.720">
    <property type="entry name" value="NAD(P)-binding Rossmann-like Domain"/>
    <property type="match status" value="1"/>
</dbReference>
<dbReference type="OrthoDB" id="9801056at2"/>
<evidence type="ECO:0000313" key="3">
    <source>
        <dbReference type="Proteomes" id="UP000035352"/>
    </source>
</evidence>
<keyword evidence="3" id="KW-1185">Reference proteome</keyword>
<proteinExistence type="predicted"/>
<sequence length="333" mass="34995">MTVLVTGGNGFLGRPLVRALLQGGHRVRVLTRRVEAGVHPRGVEQLCGDITDPASLPPALADVETVYHAAAVVPARGGGARLWDTNVDGTRHVAEACVQAGVRRLVLVSSVGVYRAPLPARVPESAPSGGTDLYGRSKTEAEAVARAVCRGRVELVVARPCQIYGPMDASGYTRRLLRLVGGTLVPVAGWSGRGFSLVHVDDVVDALCLAGLAQDLGGAVFNIASDAPVTLPQLAEVHATVLARKRLSVRLPIPASALRGALTLRWMAGNVRHGGLAEIKSYAPGHTHGSLLLGGPLYDTTAARQLLGFRACRTPEQVWPELLEAEAAEREAG</sequence>
<dbReference type="SUPFAM" id="SSF51735">
    <property type="entry name" value="NAD(P)-binding Rossmann-fold domains"/>
    <property type="match status" value="1"/>
</dbReference>
<accession>A0A0G3BV33</accession>
<reference evidence="2 3" key="1">
    <citation type="submission" date="2015-05" db="EMBL/GenBank/DDBJ databases">
        <authorList>
            <person name="Tang B."/>
            <person name="Yu Y."/>
        </authorList>
    </citation>
    <scope>NUCLEOTIDE SEQUENCE [LARGE SCALE GENOMIC DNA]</scope>
    <source>
        <strain evidence="2 3">DSM 7029</strain>
    </source>
</reference>
<protein>
    <submittedName>
        <fullName evidence="2">Dihydroflavonol-4-reductase</fullName>
    </submittedName>
</protein>
<dbReference type="AlphaFoldDB" id="A0A0G3BV33"/>
<organism evidence="2 3">
    <name type="scientific">Caldimonas brevitalea</name>
    <dbReference type="NCBI Taxonomy" id="413882"/>
    <lineage>
        <taxon>Bacteria</taxon>
        <taxon>Pseudomonadati</taxon>
        <taxon>Pseudomonadota</taxon>
        <taxon>Betaproteobacteria</taxon>
        <taxon>Burkholderiales</taxon>
        <taxon>Sphaerotilaceae</taxon>
        <taxon>Caldimonas</taxon>
    </lineage>
</organism>
<dbReference type="Pfam" id="PF01370">
    <property type="entry name" value="Epimerase"/>
    <property type="match status" value="1"/>
</dbReference>
<dbReference type="KEGG" id="pbh:AAW51_5182"/>
<dbReference type="RefSeq" id="WP_053013914.1">
    <property type="nucleotide sequence ID" value="NZ_CP011371.1"/>
</dbReference>
<evidence type="ECO:0000259" key="1">
    <source>
        <dbReference type="Pfam" id="PF01370"/>
    </source>
</evidence>
<dbReference type="STRING" id="413882.AAW51_5182"/>
<dbReference type="EMBL" id="CP011371">
    <property type="protein sequence ID" value="AKJ31873.1"/>
    <property type="molecule type" value="Genomic_DNA"/>
</dbReference>
<feature type="domain" description="NAD-dependent epimerase/dehydratase" evidence="1">
    <location>
        <begin position="3"/>
        <end position="224"/>
    </location>
</feature>
<dbReference type="Proteomes" id="UP000035352">
    <property type="component" value="Chromosome"/>
</dbReference>
<dbReference type="InterPro" id="IPR050177">
    <property type="entry name" value="Lipid_A_modif_metabolic_enz"/>
</dbReference>
<evidence type="ECO:0000313" key="2">
    <source>
        <dbReference type="EMBL" id="AKJ31873.1"/>
    </source>
</evidence>
<gene>
    <name evidence="2" type="ORF">AAW51_5182</name>
</gene>
<dbReference type="InterPro" id="IPR001509">
    <property type="entry name" value="Epimerase_deHydtase"/>
</dbReference>
<dbReference type="InterPro" id="IPR036291">
    <property type="entry name" value="NAD(P)-bd_dom_sf"/>
</dbReference>
<dbReference type="PANTHER" id="PTHR43245">
    <property type="entry name" value="BIFUNCTIONAL POLYMYXIN RESISTANCE PROTEIN ARNA"/>
    <property type="match status" value="1"/>
</dbReference>
<name>A0A0G3BV33_9BURK</name>